<gene>
    <name evidence="4" type="ORF">ENJ10_06760</name>
</gene>
<comment type="caution">
    <text evidence="4">The sequence shown here is derived from an EMBL/GenBank/DDBJ whole genome shotgun (WGS) entry which is preliminary data.</text>
</comment>
<reference evidence="4" key="1">
    <citation type="journal article" date="2020" name="mSystems">
        <title>Genome- and Community-Level Interaction Insights into Carbon Utilization and Element Cycling Functions of Hydrothermarchaeota in Hydrothermal Sediment.</title>
        <authorList>
            <person name="Zhou Z."/>
            <person name="Liu Y."/>
            <person name="Xu W."/>
            <person name="Pan J."/>
            <person name="Luo Z.H."/>
            <person name="Li M."/>
        </authorList>
    </citation>
    <scope>NUCLEOTIDE SEQUENCE [LARGE SCALE GENOMIC DNA]</scope>
    <source>
        <strain evidence="4">HyVt-456</strain>
    </source>
</reference>
<feature type="signal peptide" evidence="3">
    <location>
        <begin position="1"/>
        <end position="16"/>
    </location>
</feature>
<organism evidence="4">
    <name type="scientific">Caldithrix abyssi</name>
    <dbReference type="NCBI Taxonomy" id="187145"/>
    <lineage>
        <taxon>Bacteria</taxon>
        <taxon>Pseudomonadati</taxon>
        <taxon>Calditrichota</taxon>
        <taxon>Calditrichia</taxon>
        <taxon>Calditrichales</taxon>
        <taxon>Calditrichaceae</taxon>
        <taxon>Caldithrix</taxon>
    </lineage>
</organism>
<proteinExistence type="predicted"/>
<name>A0A7V1LLS6_CALAY</name>
<feature type="region of interest" description="Disordered" evidence="2">
    <location>
        <begin position="231"/>
        <end position="251"/>
    </location>
</feature>
<dbReference type="Proteomes" id="UP000886005">
    <property type="component" value="Unassembled WGS sequence"/>
</dbReference>
<feature type="chain" id="PRO_5031254273" evidence="3">
    <location>
        <begin position="17"/>
        <end position="316"/>
    </location>
</feature>
<dbReference type="AlphaFoldDB" id="A0A7V1LLS6"/>
<protein>
    <submittedName>
        <fullName evidence="4">Uncharacterized protein</fullName>
    </submittedName>
</protein>
<evidence type="ECO:0000256" key="2">
    <source>
        <dbReference type="SAM" id="MobiDB-lite"/>
    </source>
</evidence>
<feature type="compositionally biased region" description="Polar residues" evidence="2">
    <location>
        <begin position="239"/>
        <end position="249"/>
    </location>
</feature>
<evidence type="ECO:0000256" key="3">
    <source>
        <dbReference type="SAM" id="SignalP"/>
    </source>
</evidence>
<sequence length="316" mass="35863">MKKIYFILILAGIALAQTSASVEREWSDLNRGYHQLKEAYDRERAQLDTLLARIDTQKENPNRDEASLKVLMAEGLQKSALVEKTYGELARMEKRLLRLRKILYRYYSARIDSLSGVLLKTEPQNRSAMEKKLALLRSRRLYVSPWIPEISFNLKLIHGISLKNADSTERKIYRAYLEGALRDVDSSLTVIRQKREELTGLVKLEQKSKTFLADIEDVYAFDDVYAGGASPETAGKTEAANTYTGNVDRNGTPEEPLPFIFSLSRLNRILLKVDGRSTVDGNVDSLSTESYLQALGEGQKQLQQLRNDILSRLKGN</sequence>
<keyword evidence="3" id="KW-0732">Signal</keyword>
<evidence type="ECO:0000313" key="4">
    <source>
        <dbReference type="EMBL" id="HED10371.1"/>
    </source>
</evidence>
<evidence type="ECO:0000256" key="1">
    <source>
        <dbReference type="SAM" id="Coils"/>
    </source>
</evidence>
<keyword evidence="1" id="KW-0175">Coiled coil</keyword>
<dbReference type="EMBL" id="DRLD01000185">
    <property type="protein sequence ID" value="HED10371.1"/>
    <property type="molecule type" value="Genomic_DNA"/>
</dbReference>
<accession>A0A7V1LLS6</accession>
<feature type="coiled-coil region" evidence="1">
    <location>
        <begin position="33"/>
        <end position="60"/>
    </location>
</feature>